<dbReference type="GO" id="GO:0005576">
    <property type="term" value="C:extracellular region"/>
    <property type="evidence" value="ECO:0007669"/>
    <property type="project" value="UniProtKB-SubCell"/>
</dbReference>
<feature type="signal peptide" evidence="5">
    <location>
        <begin position="1"/>
        <end position="18"/>
    </location>
</feature>
<comment type="subcellular location">
    <subcellularLocation>
        <location evidence="1">Secreted</location>
    </subcellularLocation>
</comment>
<evidence type="ECO:0000259" key="6">
    <source>
        <dbReference type="PROSITE" id="PS51323"/>
    </source>
</evidence>
<dbReference type="PANTHER" id="PTHR14186">
    <property type="entry name" value="INSULIN-LIKE GROWTH FACTOR BINDING PROTEIN-RELATED"/>
    <property type="match status" value="1"/>
</dbReference>
<dbReference type="SUPFAM" id="SSF57184">
    <property type="entry name" value="Growth factor receptor domain"/>
    <property type="match status" value="1"/>
</dbReference>
<proteinExistence type="evidence at transcript level"/>
<evidence type="ECO:0000256" key="5">
    <source>
        <dbReference type="SAM" id="SignalP"/>
    </source>
</evidence>
<keyword evidence="3 5" id="KW-0732">Signal</keyword>
<reference evidence="7" key="1">
    <citation type="submission" date="2009-05" db="EMBL/GenBank/DDBJ databases">
        <title>Molecular cloning and nucleotide sequence analysis of genes from Tityus discrepans cDNA library.</title>
        <authorList>
            <person name="D'Suze G."/>
            <person name="Schwartz E.F."/>
            <person name="Garcia B.I."/>
            <person name="Sevcik C."/>
            <person name="Possani L.D."/>
        </authorList>
    </citation>
    <scope>NUCLEOTIDE SEQUENCE</scope>
    <source>
        <tissue evidence="7">Venom gland</tissue>
    </source>
</reference>
<name>C9X4I4_TITDI</name>
<evidence type="ECO:0000256" key="1">
    <source>
        <dbReference type="ARBA" id="ARBA00004613"/>
    </source>
</evidence>
<organism evidence="7">
    <name type="scientific">Tityus discrepans</name>
    <name type="common">Venezuelan scorpion</name>
    <dbReference type="NCBI Taxonomy" id="57059"/>
    <lineage>
        <taxon>Eukaryota</taxon>
        <taxon>Metazoa</taxon>
        <taxon>Ecdysozoa</taxon>
        <taxon>Arthropoda</taxon>
        <taxon>Chelicerata</taxon>
        <taxon>Arachnida</taxon>
        <taxon>Scorpiones</taxon>
        <taxon>Buthida</taxon>
        <taxon>Buthoidea</taxon>
        <taxon>Buthidae</taxon>
        <taxon>Tityus</taxon>
    </lineage>
</organism>
<dbReference type="Gene3D" id="4.10.40.20">
    <property type="match status" value="1"/>
</dbReference>
<sequence length="92" mass="9959">MNKLFLYVFLCAIICVNAHKCPRCEKNVCNLKTPKDCPAGVVTDYRKCCNICAKGLNERCGGIRNISGKCGNGLVCNVPDNSADKTGTCKRA</sequence>
<feature type="chain" id="PRO_5003003458" description="IGFBP N-terminal domain-containing protein" evidence="5">
    <location>
        <begin position="19"/>
        <end position="92"/>
    </location>
</feature>
<dbReference type="InterPro" id="IPR000867">
    <property type="entry name" value="IGFBP-like"/>
</dbReference>
<dbReference type="GO" id="GO:0009966">
    <property type="term" value="P:regulation of signal transduction"/>
    <property type="evidence" value="ECO:0007669"/>
    <property type="project" value="TreeGrafter"/>
</dbReference>
<dbReference type="SMART" id="SM00121">
    <property type="entry name" value="IB"/>
    <property type="match status" value="1"/>
</dbReference>
<dbReference type="InterPro" id="IPR009030">
    <property type="entry name" value="Growth_fac_rcpt_cys_sf"/>
</dbReference>
<evidence type="ECO:0000256" key="4">
    <source>
        <dbReference type="ARBA" id="ARBA00023157"/>
    </source>
</evidence>
<keyword evidence="2" id="KW-0964">Secreted</keyword>
<dbReference type="Pfam" id="PF00219">
    <property type="entry name" value="IGFBP"/>
    <property type="match status" value="1"/>
</dbReference>
<keyword evidence="4" id="KW-1015">Disulfide bond</keyword>
<evidence type="ECO:0000313" key="7">
    <source>
        <dbReference type="EMBL" id="CAY61895.1"/>
    </source>
</evidence>
<evidence type="ECO:0000256" key="3">
    <source>
        <dbReference type="ARBA" id="ARBA00022729"/>
    </source>
</evidence>
<accession>C9X4I4</accession>
<evidence type="ECO:0000256" key="2">
    <source>
        <dbReference type="ARBA" id="ARBA00022525"/>
    </source>
</evidence>
<dbReference type="PANTHER" id="PTHR14186:SF20">
    <property type="entry name" value="CYSTEINE-RICH MOTOR NEURON 1 PROTEIN-LIKE"/>
    <property type="match status" value="1"/>
</dbReference>
<protein>
    <recommendedName>
        <fullName evidence="6">IGFBP N-terminal domain-containing protein</fullName>
    </recommendedName>
</protein>
<feature type="domain" description="IGFBP N-terminal" evidence="6">
    <location>
        <begin position="7"/>
        <end position="92"/>
    </location>
</feature>
<dbReference type="InterPro" id="IPR011390">
    <property type="entry name" value="IGFBP_rP_mac25"/>
</dbReference>
<dbReference type="AlphaFoldDB" id="C9X4I4"/>
<dbReference type="PROSITE" id="PS51323">
    <property type="entry name" value="IGFBP_N_2"/>
    <property type="match status" value="1"/>
</dbReference>
<dbReference type="EMBL" id="FN392262">
    <property type="protein sequence ID" value="CAY61895.1"/>
    <property type="molecule type" value="mRNA"/>
</dbReference>
<dbReference type="GO" id="GO:0001558">
    <property type="term" value="P:regulation of cell growth"/>
    <property type="evidence" value="ECO:0007669"/>
    <property type="project" value="InterPro"/>
</dbReference>
<dbReference type="GO" id="GO:0005520">
    <property type="term" value="F:insulin-like growth factor binding"/>
    <property type="evidence" value="ECO:0007669"/>
    <property type="project" value="InterPro"/>
</dbReference>